<accession>A0A919XHC3</accession>
<reference evidence="1" key="1">
    <citation type="submission" date="2021-03" db="EMBL/GenBank/DDBJ databases">
        <title>Antimicrobial resistance genes in bacteria isolated from Japanese honey, and their potential for conferring macrolide and lincosamide resistance in the American foulbrood pathogen Paenibacillus larvae.</title>
        <authorList>
            <person name="Okamoto M."/>
            <person name="Kumagai M."/>
            <person name="Kanamori H."/>
            <person name="Takamatsu D."/>
        </authorList>
    </citation>
    <scope>NUCLEOTIDE SEQUENCE</scope>
    <source>
        <strain evidence="1">J2TS6</strain>
    </source>
</reference>
<dbReference type="RefSeq" id="WP_160038820.1">
    <property type="nucleotide sequence ID" value="NZ_BORQ01000004.1"/>
</dbReference>
<comment type="caution">
    <text evidence="1">The sequence shown here is derived from an EMBL/GenBank/DDBJ whole genome shotgun (WGS) entry which is preliminary data.</text>
</comment>
<dbReference type="AlphaFoldDB" id="A0A919XHC3"/>
<keyword evidence="2" id="KW-1185">Reference proteome</keyword>
<proteinExistence type="predicted"/>
<evidence type="ECO:0000313" key="2">
    <source>
        <dbReference type="Proteomes" id="UP000679779"/>
    </source>
</evidence>
<dbReference type="EMBL" id="BORQ01000004">
    <property type="protein sequence ID" value="GIO32221.1"/>
    <property type="molecule type" value="Genomic_DNA"/>
</dbReference>
<sequence length="103" mass="11760">MTTIIQKMNPETGLSELRCRLPKQMRQAVTDLIEADSGSEYFYKLLTDHAQIQLLLIEHNPQEHYTECHCFSTDMGDPGYAYESLPLFSIRMFAEMAGSLNLA</sequence>
<evidence type="ECO:0000313" key="1">
    <source>
        <dbReference type="EMBL" id="GIO32221.1"/>
    </source>
</evidence>
<gene>
    <name evidence="1" type="ORF">J2TS6_33620</name>
</gene>
<protein>
    <submittedName>
        <fullName evidence="1">Uncharacterized protein</fullName>
    </submittedName>
</protein>
<dbReference type="Proteomes" id="UP000679779">
    <property type="component" value="Unassembled WGS sequence"/>
</dbReference>
<name>A0A919XHC3_9BACL</name>
<organism evidence="1 2">
    <name type="scientific">Paenibacillus albilobatus</name>
    <dbReference type="NCBI Taxonomy" id="2716884"/>
    <lineage>
        <taxon>Bacteria</taxon>
        <taxon>Bacillati</taxon>
        <taxon>Bacillota</taxon>
        <taxon>Bacilli</taxon>
        <taxon>Bacillales</taxon>
        <taxon>Paenibacillaceae</taxon>
        <taxon>Paenibacillus</taxon>
    </lineage>
</organism>